<evidence type="ECO:0000313" key="2">
    <source>
        <dbReference type="EMBL" id="QIA07457.1"/>
    </source>
</evidence>
<dbReference type="KEGG" id="drc:G0Q07_06845"/>
<evidence type="ECO:0000313" key="3">
    <source>
        <dbReference type="Proteomes" id="UP000474630"/>
    </source>
</evidence>
<dbReference type="InterPro" id="IPR029062">
    <property type="entry name" value="Class_I_gatase-like"/>
</dbReference>
<dbReference type="SUPFAM" id="SSF52317">
    <property type="entry name" value="Class I glutamine amidotransferase-like"/>
    <property type="match status" value="1"/>
</dbReference>
<dbReference type="PANTHER" id="PTHR48094:SF12">
    <property type="entry name" value="PARKINSON DISEASE PROTEIN 7 HOMOLOG"/>
    <property type="match status" value="1"/>
</dbReference>
<dbReference type="EMBL" id="CP048409">
    <property type="protein sequence ID" value="QIA07457.1"/>
    <property type="molecule type" value="Genomic_DNA"/>
</dbReference>
<dbReference type="InterPro" id="IPR050325">
    <property type="entry name" value="Prot/Nucl_acid_deglycase"/>
</dbReference>
<reference evidence="2 3" key="1">
    <citation type="submission" date="2020-02" db="EMBL/GenBank/DDBJ databases">
        <title>Genome sequencing for Draconibacterium sp. strain M1.</title>
        <authorList>
            <person name="Park S.-J."/>
        </authorList>
    </citation>
    <scope>NUCLEOTIDE SEQUENCE [LARGE SCALE GENOMIC DNA]</scope>
    <source>
        <strain evidence="2 3">M1</strain>
    </source>
</reference>
<dbReference type="Gene3D" id="3.40.50.880">
    <property type="match status" value="1"/>
</dbReference>
<dbReference type="Proteomes" id="UP000474630">
    <property type="component" value="Chromosome"/>
</dbReference>
<dbReference type="RefSeq" id="WP_163345379.1">
    <property type="nucleotide sequence ID" value="NZ_CP048409.1"/>
</dbReference>
<dbReference type="InterPro" id="IPR006287">
    <property type="entry name" value="DJ-1"/>
</dbReference>
<name>A0A6C0RBL8_9BACT</name>
<protein>
    <submittedName>
        <fullName evidence="2">DJ-1/PfpI family protein</fullName>
    </submittedName>
</protein>
<dbReference type="AlphaFoldDB" id="A0A6C0RBL8"/>
<accession>A0A6C0RBL8</accession>
<dbReference type="CDD" id="cd03135">
    <property type="entry name" value="GATase1_DJ-1"/>
    <property type="match status" value="1"/>
</dbReference>
<keyword evidence="3" id="KW-1185">Reference proteome</keyword>
<evidence type="ECO:0000259" key="1">
    <source>
        <dbReference type="Pfam" id="PF01965"/>
    </source>
</evidence>
<dbReference type="GO" id="GO:0005737">
    <property type="term" value="C:cytoplasm"/>
    <property type="evidence" value="ECO:0007669"/>
    <property type="project" value="TreeGrafter"/>
</dbReference>
<feature type="domain" description="DJ-1/PfpI" evidence="1">
    <location>
        <begin position="2"/>
        <end position="164"/>
    </location>
</feature>
<dbReference type="InterPro" id="IPR002818">
    <property type="entry name" value="DJ-1/PfpI"/>
</dbReference>
<organism evidence="2 3">
    <name type="scientific">Draconibacterium halophilum</name>
    <dbReference type="NCBI Taxonomy" id="2706887"/>
    <lineage>
        <taxon>Bacteria</taxon>
        <taxon>Pseudomonadati</taxon>
        <taxon>Bacteroidota</taxon>
        <taxon>Bacteroidia</taxon>
        <taxon>Marinilabiliales</taxon>
        <taxon>Prolixibacteraceae</taxon>
        <taxon>Draconibacterium</taxon>
    </lineage>
</organism>
<gene>
    <name evidence="2" type="ORF">G0Q07_06845</name>
</gene>
<dbReference type="Pfam" id="PF01965">
    <property type="entry name" value="DJ-1_PfpI"/>
    <property type="match status" value="1"/>
</dbReference>
<proteinExistence type="predicted"/>
<dbReference type="PANTHER" id="PTHR48094">
    <property type="entry name" value="PROTEIN/NUCLEIC ACID DEGLYCASE DJ-1-RELATED"/>
    <property type="match status" value="1"/>
</dbReference>
<sequence length="182" mass="19475">MKKIAVHLADGFEEIEAISIIDVLRRAEFDVDVVSMNKSMEVNGAHDITVKADTMFEDLDYTNIDMIVLPGGVSGARNLQAHEGLQKQILDFHASDKPLGAICAAPLVFGNLGLLEGKTATCYPGFESELKGAEISENTVVQSGTIVTGKGAGVAIHFALKIVEMFKGKEVADDLGKKMIVV</sequence>
<dbReference type="NCBIfam" id="TIGR01383">
    <property type="entry name" value="not_thiJ"/>
    <property type="match status" value="1"/>
</dbReference>